<proteinExistence type="predicted"/>
<dbReference type="InterPro" id="IPR029479">
    <property type="entry name" value="Nitroreductase"/>
</dbReference>
<dbReference type="Pfam" id="PF00881">
    <property type="entry name" value="Nitroreductase"/>
    <property type="match status" value="1"/>
</dbReference>
<gene>
    <name evidence="3" type="ORF">N0F65_011779</name>
</gene>
<evidence type="ECO:0000259" key="2">
    <source>
        <dbReference type="Pfam" id="PF00881"/>
    </source>
</evidence>
<organism evidence="3 4">
    <name type="scientific">Lagenidium giganteum</name>
    <dbReference type="NCBI Taxonomy" id="4803"/>
    <lineage>
        <taxon>Eukaryota</taxon>
        <taxon>Sar</taxon>
        <taxon>Stramenopiles</taxon>
        <taxon>Oomycota</taxon>
        <taxon>Peronosporomycetes</taxon>
        <taxon>Pythiales</taxon>
        <taxon>Pythiaceae</taxon>
    </lineage>
</organism>
<dbReference type="InterPro" id="IPR000415">
    <property type="entry name" value="Nitroreductase-like"/>
</dbReference>
<reference evidence="3" key="2">
    <citation type="journal article" date="2023" name="Microbiol Resour">
        <title>Decontamination and Annotation of the Draft Genome Sequence of the Oomycete Lagenidium giganteum ARSEF 373.</title>
        <authorList>
            <person name="Morgan W.R."/>
            <person name="Tartar A."/>
        </authorList>
    </citation>
    <scope>NUCLEOTIDE SEQUENCE</scope>
    <source>
        <strain evidence="3">ARSEF 373</strain>
    </source>
</reference>
<evidence type="ECO:0000313" key="3">
    <source>
        <dbReference type="EMBL" id="DAZ93595.1"/>
    </source>
</evidence>
<dbReference type="AlphaFoldDB" id="A0AAV2YHY0"/>
<accession>A0AAV2YHY0</accession>
<comment type="caution">
    <text evidence="3">The sequence shown here is derived from an EMBL/GenBank/DDBJ whole genome shotgun (WGS) entry which is preliminary data.</text>
</comment>
<dbReference type="Gene3D" id="3.40.109.10">
    <property type="entry name" value="NADH Oxidase"/>
    <property type="match status" value="1"/>
</dbReference>
<dbReference type="EMBL" id="DAKRPA010000305">
    <property type="protein sequence ID" value="DAZ93595.1"/>
    <property type="molecule type" value="Genomic_DNA"/>
</dbReference>
<evidence type="ECO:0000313" key="4">
    <source>
        <dbReference type="Proteomes" id="UP001146120"/>
    </source>
</evidence>
<feature type="region of interest" description="Disordered" evidence="1">
    <location>
        <begin position="244"/>
        <end position="279"/>
    </location>
</feature>
<keyword evidence="4" id="KW-1185">Reference proteome</keyword>
<dbReference type="GO" id="GO:0016491">
    <property type="term" value="F:oxidoreductase activity"/>
    <property type="evidence" value="ECO:0007669"/>
    <property type="project" value="InterPro"/>
</dbReference>
<name>A0AAV2YHY0_9STRA</name>
<feature type="domain" description="Nitroreductase" evidence="2">
    <location>
        <begin position="40"/>
        <end position="236"/>
    </location>
</feature>
<protein>
    <recommendedName>
        <fullName evidence="2">Nitroreductase domain-containing protein</fullName>
    </recommendedName>
</protein>
<dbReference type="PANTHER" id="PTHR43543:SF1">
    <property type="entry name" value="MALONIC SEMIALDEHYDE REDUCTASE RUTE-RELATED"/>
    <property type="match status" value="1"/>
</dbReference>
<dbReference type="Proteomes" id="UP001146120">
    <property type="component" value="Unassembled WGS sequence"/>
</dbReference>
<evidence type="ECO:0000256" key="1">
    <source>
        <dbReference type="SAM" id="MobiDB-lite"/>
    </source>
</evidence>
<sequence length="279" mass="30670">MLMMMMRGAGRVCGGPVQAATARRWTHSDAELQTLRHVLAKRTSARGWASKPVPEHVLGDVLRLTLRAPSGFNMQPYACILVRTPEDRERIAVSMLAGNAARVKQAPVVAVFAADLEPSKRVPHIQQMMYKNDFPADAINNLPLYVRMFAGEGHLATGVRSVVSTLMSPLRAVPSSTPTIAWSYKQTAIAATTFMFAAQAHGLVTRPMEGFDELRLRYALDIPERYSIPMVVCCGYPEHQETADTASTSSAKPTPRLEPSDLFFDGRFGSPSDAFFKSE</sequence>
<dbReference type="PANTHER" id="PTHR43543">
    <property type="entry name" value="MALONIC SEMIALDEHYDE REDUCTASE RUTE-RELATED"/>
    <property type="match status" value="1"/>
</dbReference>
<dbReference type="InterPro" id="IPR050461">
    <property type="entry name" value="Nitroreductase_HadB/RutE"/>
</dbReference>
<reference evidence="3" key="1">
    <citation type="submission" date="2022-11" db="EMBL/GenBank/DDBJ databases">
        <authorList>
            <person name="Morgan W.R."/>
            <person name="Tartar A."/>
        </authorList>
    </citation>
    <scope>NUCLEOTIDE SEQUENCE</scope>
    <source>
        <strain evidence="3">ARSEF 373</strain>
    </source>
</reference>
<dbReference type="SUPFAM" id="SSF55469">
    <property type="entry name" value="FMN-dependent nitroreductase-like"/>
    <property type="match status" value="1"/>
</dbReference>